<evidence type="ECO:0000256" key="1">
    <source>
        <dbReference type="SAM" id="MobiDB-lite"/>
    </source>
</evidence>
<dbReference type="EMBL" id="MCGO01000039">
    <property type="protein sequence ID" value="ORY39519.1"/>
    <property type="molecule type" value="Genomic_DNA"/>
</dbReference>
<dbReference type="Pfam" id="PF00560">
    <property type="entry name" value="LRR_1"/>
    <property type="match status" value="1"/>
</dbReference>
<name>A0A1Y2BXL9_9FUNG</name>
<organism evidence="3 4">
    <name type="scientific">Rhizoclosmatium globosum</name>
    <dbReference type="NCBI Taxonomy" id="329046"/>
    <lineage>
        <taxon>Eukaryota</taxon>
        <taxon>Fungi</taxon>
        <taxon>Fungi incertae sedis</taxon>
        <taxon>Chytridiomycota</taxon>
        <taxon>Chytridiomycota incertae sedis</taxon>
        <taxon>Chytridiomycetes</taxon>
        <taxon>Chytridiales</taxon>
        <taxon>Chytriomycetaceae</taxon>
        <taxon>Rhizoclosmatium</taxon>
    </lineage>
</organism>
<dbReference type="SUPFAM" id="SSF52058">
    <property type="entry name" value="L domain-like"/>
    <property type="match status" value="1"/>
</dbReference>
<keyword evidence="2" id="KW-0732">Signal</keyword>
<dbReference type="InterPro" id="IPR052941">
    <property type="entry name" value="StomDev_PlantInt_Reg"/>
</dbReference>
<protein>
    <submittedName>
        <fullName evidence="3">L domain-like protein</fullName>
    </submittedName>
</protein>
<evidence type="ECO:0000313" key="4">
    <source>
        <dbReference type="Proteomes" id="UP000193642"/>
    </source>
</evidence>
<gene>
    <name evidence="3" type="ORF">BCR33DRAFT_390064</name>
</gene>
<dbReference type="STRING" id="329046.A0A1Y2BXL9"/>
<dbReference type="Gene3D" id="3.80.10.10">
    <property type="entry name" value="Ribonuclease Inhibitor"/>
    <property type="match status" value="1"/>
</dbReference>
<dbReference type="Proteomes" id="UP000193642">
    <property type="component" value="Unassembled WGS sequence"/>
</dbReference>
<feature type="signal peptide" evidence="2">
    <location>
        <begin position="1"/>
        <end position="19"/>
    </location>
</feature>
<proteinExistence type="predicted"/>
<accession>A0A1Y2BXL9</accession>
<dbReference type="AlphaFoldDB" id="A0A1Y2BXL9"/>
<dbReference type="InterPro" id="IPR032675">
    <property type="entry name" value="LRR_dom_sf"/>
</dbReference>
<evidence type="ECO:0000256" key="2">
    <source>
        <dbReference type="SAM" id="SignalP"/>
    </source>
</evidence>
<evidence type="ECO:0000313" key="3">
    <source>
        <dbReference type="EMBL" id="ORY39519.1"/>
    </source>
</evidence>
<dbReference type="InterPro" id="IPR001611">
    <property type="entry name" value="Leu-rich_rpt"/>
</dbReference>
<dbReference type="OrthoDB" id="2013775at2759"/>
<feature type="chain" id="PRO_5013050577" evidence="2">
    <location>
        <begin position="20"/>
        <end position="462"/>
    </location>
</feature>
<feature type="region of interest" description="Disordered" evidence="1">
    <location>
        <begin position="260"/>
        <end position="313"/>
    </location>
</feature>
<dbReference type="PANTHER" id="PTHR48004:SF59">
    <property type="entry name" value="LEUCINE-RICH REPEAT-CONTAINING N-TERMINAL PLANT-TYPE DOMAIN-CONTAINING PROTEIN"/>
    <property type="match status" value="1"/>
</dbReference>
<dbReference type="PANTHER" id="PTHR48004">
    <property type="entry name" value="OS01G0149700 PROTEIN"/>
    <property type="match status" value="1"/>
</dbReference>
<comment type="caution">
    <text evidence="3">The sequence shown here is derived from an EMBL/GenBank/DDBJ whole genome shotgun (WGS) entry which is preliminary data.</text>
</comment>
<reference evidence="3 4" key="1">
    <citation type="submission" date="2016-07" db="EMBL/GenBank/DDBJ databases">
        <title>Pervasive Adenine N6-methylation of Active Genes in Fungi.</title>
        <authorList>
            <consortium name="DOE Joint Genome Institute"/>
            <person name="Mondo S.J."/>
            <person name="Dannebaum R.O."/>
            <person name="Kuo R.C."/>
            <person name="Labutti K."/>
            <person name="Haridas S."/>
            <person name="Kuo A."/>
            <person name="Salamov A."/>
            <person name="Ahrendt S.R."/>
            <person name="Lipzen A."/>
            <person name="Sullivan W."/>
            <person name="Andreopoulos W.B."/>
            <person name="Clum A."/>
            <person name="Lindquist E."/>
            <person name="Daum C."/>
            <person name="Ramamoorthy G.K."/>
            <person name="Gryganskyi A."/>
            <person name="Culley D."/>
            <person name="Magnuson J.K."/>
            <person name="James T.Y."/>
            <person name="O'Malley M.A."/>
            <person name="Stajich J.E."/>
            <person name="Spatafora J.W."/>
            <person name="Visel A."/>
            <person name="Grigoriev I.V."/>
        </authorList>
    </citation>
    <scope>NUCLEOTIDE SEQUENCE [LARGE SCALE GENOMIC DNA]</scope>
    <source>
        <strain evidence="3 4">JEL800</strain>
    </source>
</reference>
<keyword evidence="4" id="KW-1185">Reference proteome</keyword>
<sequence>MITLVFAAAALGLIGQVFGQTDCQRMNAAWPSVFTSKKEYSCCDDLGGVECGWSWHTRCIVACSWDGDIKYIQLNANGISTDVPNLSGLSSLTYLDISYNPMGRMPSQLPPRLRTLRLSGSQLSGTIPPLPNTLEELVINDNQITGAIPAIPNSLVTLDVHNNQLVGSVPQLPQTWVFQYLGYLDVSNNFLSGKLTDNLPLWPRLDGNCFENARDFGARNRDGACGAPVKPTTTSTTTTTTTNGNVVVKVTTTVAVIVPGGGGNPGGPVNPPNPGVDPKTTSAGAVVIPGGDNGQNSSDNGRPTSTLAPGNNPDGIAVQTSTTMSPLDIARSVAAGPIPTLAPLSPVSDSIASVLVGNLQSLIPPFYTTNSAILTNSLGSSDAPLSSGASFTFAAPPMPSSAPAGVNGGFLAVGSSSFNLQSVETGFVSSLAQSVSPKISNGYAEIFYTLPLLSHQLGLLSP</sequence>